<reference evidence="1" key="1">
    <citation type="submission" date="2020-02" db="EMBL/GenBank/DDBJ databases">
        <authorList>
            <person name="Meier V. D."/>
        </authorList>
    </citation>
    <scope>NUCLEOTIDE SEQUENCE</scope>
    <source>
        <strain evidence="1">AVDCRST_MAG40</strain>
    </source>
</reference>
<dbReference type="GO" id="GO:0019442">
    <property type="term" value="P:L-tryptophan catabolic process to acetyl-CoA"/>
    <property type="evidence" value="ECO:0007669"/>
    <property type="project" value="TreeGrafter"/>
</dbReference>
<evidence type="ECO:0000313" key="1">
    <source>
        <dbReference type="EMBL" id="CAA9330199.1"/>
    </source>
</evidence>
<dbReference type="InterPro" id="IPR037217">
    <property type="entry name" value="Trp/Indoleamine_2_3_dOase-like"/>
</dbReference>
<sequence length="157" mass="17337">MEPRTPPSADPADAALDYGSYVRVDDLLALQHPRSRPEHPDELLFIVVHQASELWFKVILHEIDALVAALERRETMFAVLAVRRLNALVRIVSAHLSALDTLPPQRFAQFRGYLGTSSGSQSAQFRAIEAASGLREAHYLQALEEHGPVPPAVRAAL</sequence>
<dbReference type="InterPro" id="IPR004981">
    <property type="entry name" value="Trp_2_3_dOase"/>
</dbReference>
<accession>A0A6J4LE17</accession>
<dbReference type="PANTHER" id="PTHR10138:SF0">
    <property type="entry name" value="TRYPTOPHAN 2,3-DIOXYGENASE"/>
    <property type="match status" value="1"/>
</dbReference>
<dbReference type="Gene3D" id="1.20.58.480">
    <property type="match status" value="1"/>
</dbReference>
<dbReference type="SUPFAM" id="SSF140959">
    <property type="entry name" value="Indolic compounds 2,3-dioxygenase-like"/>
    <property type="match status" value="1"/>
</dbReference>
<dbReference type="GO" id="GO:0046872">
    <property type="term" value="F:metal ion binding"/>
    <property type="evidence" value="ECO:0007669"/>
    <property type="project" value="InterPro"/>
</dbReference>
<dbReference type="Pfam" id="PF03301">
    <property type="entry name" value="Trp_dioxygenase"/>
    <property type="match status" value="1"/>
</dbReference>
<gene>
    <name evidence="1" type="ORF">AVDCRST_MAG40-1863</name>
</gene>
<protein>
    <submittedName>
        <fullName evidence="1">Tryptophan 2,3-dioxygenase</fullName>
        <ecNumber evidence="1">1.13.11.11</ecNumber>
    </submittedName>
</protein>
<dbReference type="EC" id="1.13.11.11" evidence="1"/>
<dbReference type="GO" id="GO:0020037">
    <property type="term" value="F:heme binding"/>
    <property type="evidence" value="ECO:0007669"/>
    <property type="project" value="InterPro"/>
</dbReference>
<dbReference type="EMBL" id="CADCTX010000580">
    <property type="protein sequence ID" value="CAA9330199.1"/>
    <property type="molecule type" value="Genomic_DNA"/>
</dbReference>
<dbReference type="GO" id="GO:0019441">
    <property type="term" value="P:L-tryptophan catabolic process to kynurenine"/>
    <property type="evidence" value="ECO:0007669"/>
    <property type="project" value="InterPro"/>
</dbReference>
<organism evidence="1">
    <name type="scientific">uncultured Gemmatimonadaceae bacterium</name>
    <dbReference type="NCBI Taxonomy" id="246130"/>
    <lineage>
        <taxon>Bacteria</taxon>
        <taxon>Pseudomonadati</taxon>
        <taxon>Gemmatimonadota</taxon>
        <taxon>Gemmatimonadia</taxon>
        <taxon>Gemmatimonadales</taxon>
        <taxon>Gemmatimonadaceae</taxon>
        <taxon>environmental samples</taxon>
    </lineage>
</organism>
<dbReference type="AlphaFoldDB" id="A0A6J4LE17"/>
<dbReference type="PANTHER" id="PTHR10138">
    <property type="entry name" value="TRYPTOPHAN 2,3-DIOXYGENASE"/>
    <property type="match status" value="1"/>
</dbReference>
<proteinExistence type="predicted"/>
<keyword evidence="1" id="KW-0560">Oxidoreductase</keyword>
<dbReference type="GO" id="GO:0004833">
    <property type="term" value="F:L-tryptophan 2,3-dioxygenase activity"/>
    <property type="evidence" value="ECO:0007669"/>
    <property type="project" value="UniProtKB-EC"/>
</dbReference>
<keyword evidence="1" id="KW-0223">Dioxygenase</keyword>
<name>A0A6J4LE17_9BACT</name>
<feature type="non-terminal residue" evidence="1">
    <location>
        <position position="157"/>
    </location>
</feature>